<accession>A0ABQ1WBB9</accession>
<evidence type="ECO:0000313" key="1">
    <source>
        <dbReference type="EMBL" id="GGG22979.1"/>
    </source>
</evidence>
<evidence type="ECO:0000313" key="2">
    <source>
        <dbReference type="Proteomes" id="UP000605733"/>
    </source>
</evidence>
<dbReference type="Proteomes" id="UP000605733">
    <property type="component" value="Unassembled WGS sequence"/>
</dbReference>
<name>A0ABQ1WBB9_9FLAO</name>
<sequence length="191" mass="22240">MEKSIILNFIISFSAFGRVQRTFGKIRATLNTGFNYNKINQFIQDRRSVNESFTQTYTPALRTNFKIAPNVGIEYKYSVSKNSQGNNQTNFYTISPSINFDAYIWKSLTFVTDYSFTSQRRAGRQENSFETWDASIAYRKDKDSKWEYALKATNILDNEVKVDNIATNLFVSSVQTFIQPRFLTLRIIYNL</sequence>
<reference evidence="2" key="1">
    <citation type="journal article" date="2019" name="Int. J. Syst. Evol. Microbiol.">
        <title>The Global Catalogue of Microorganisms (GCM) 10K type strain sequencing project: providing services to taxonomists for standard genome sequencing and annotation.</title>
        <authorList>
            <consortium name="The Broad Institute Genomics Platform"/>
            <consortium name="The Broad Institute Genome Sequencing Center for Infectious Disease"/>
            <person name="Wu L."/>
            <person name="Ma J."/>
        </authorList>
    </citation>
    <scope>NUCLEOTIDE SEQUENCE [LARGE SCALE GENOMIC DNA]</scope>
    <source>
        <strain evidence="2">CGMCC 1.15422</strain>
    </source>
</reference>
<protein>
    <recommendedName>
        <fullName evidence="3">TonB-dependent receptor</fullName>
    </recommendedName>
</protein>
<gene>
    <name evidence="1" type="ORF">GCM10011532_02610</name>
</gene>
<proteinExistence type="predicted"/>
<comment type="caution">
    <text evidence="1">The sequence shown here is derived from an EMBL/GenBank/DDBJ whole genome shotgun (WGS) entry which is preliminary data.</text>
</comment>
<organism evidence="1 2">
    <name type="scientific">Christiangramia forsetii</name>
    <dbReference type="NCBI Taxonomy" id="411153"/>
    <lineage>
        <taxon>Bacteria</taxon>
        <taxon>Pseudomonadati</taxon>
        <taxon>Bacteroidota</taxon>
        <taxon>Flavobacteriia</taxon>
        <taxon>Flavobacteriales</taxon>
        <taxon>Flavobacteriaceae</taxon>
        <taxon>Christiangramia</taxon>
    </lineage>
</organism>
<keyword evidence="2" id="KW-1185">Reference proteome</keyword>
<dbReference type="RefSeq" id="WP_011710488.1">
    <property type="nucleotide sequence ID" value="NZ_BMIX01000001.1"/>
</dbReference>
<evidence type="ECO:0008006" key="3">
    <source>
        <dbReference type="Google" id="ProtNLM"/>
    </source>
</evidence>
<dbReference type="SUPFAM" id="SSF56935">
    <property type="entry name" value="Porins"/>
    <property type="match status" value="1"/>
</dbReference>
<dbReference type="EMBL" id="BMIX01000001">
    <property type="protein sequence ID" value="GGG22979.1"/>
    <property type="molecule type" value="Genomic_DNA"/>
</dbReference>